<dbReference type="Gene3D" id="1.10.10.10">
    <property type="entry name" value="Winged helix-like DNA-binding domain superfamily/Winged helix DNA-binding domain"/>
    <property type="match status" value="1"/>
</dbReference>
<dbReference type="Proteomes" id="UP000789831">
    <property type="component" value="Unassembled WGS sequence"/>
</dbReference>
<dbReference type="InterPro" id="IPR036388">
    <property type="entry name" value="WH-like_DNA-bd_sf"/>
</dbReference>
<proteinExistence type="predicted"/>
<evidence type="ECO:0000313" key="1">
    <source>
        <dbReference type="EMBL" id="CAG8662527.1"/>
    </source>
</evidence>
<dbReference type="EMBL" id="CAJVPL010006123">
    <property type="protein sequence ID" value="CAG8662527.1"/>
    <property type="molecule type" value="Genomic_DNA"/>
</dbReference>
<dbReference type="OrthoDB" id="2446547at2759"/>
<dbReference type="InterPro" id="IPR009057">
    <property type="entry name" value="Homeodomain-like_sf"/>
</dbReference>
<organism evidence="1 2">
    <name type="scientific">Ambispora gerdemannii</name>
    <dbReference type="NCBI Taxonomy" id="144530"/>
    <lineage>
        <taxon>Eukaryota</taxon>
        <taxon>Fungi</taxon>
        <taxon>Fungi incertae sedis</taxon>
        <taxon>Mucoromycota</taxon>
        <taxon>Glomeromycotina</taxon>
        <taxon>Glomeromycetes</taxon>
        <taxon>Archaeosporales</taxon>
        <taxon>Ambisporaceae</taxon>
        <taxon>Ambispora</taxon>
    </lineage>
</organism>
<evidence type="ECO:0000313" key="2">
    <source>
        <dbReference type="Proteomes" id="UP000789831"/>
    </source>
</evidence>
<name>A0A9N9E6F1_9GLOM</name>
<reference evidence="1" key="1">
    <citation type="submission" date="2021-06" db="EMBL/GenBank/DDBJ databases">
        <authorList>
            <person name="Kallberg Y."/>
            <person name="Tangrot J."/>
            <person name="Rosling A."/>
        </authorList>
    </citation>
    <scope>NUCLEOTIDE SEQUENCE</scope>
    <source>
        <strain evidence="1">MT106</strain>
    </source>
</reference>
<sequence>MKQKRKELAESERSQIVGAWQCNTYISTIVEKLEFAKSTVQDVITYYKNSEEIKPPARSGRPPILTKRDTRHLFRIIKNDKKVTLNVLENEFLQSTSIEVSTCTIQRYIHIEDFFARLARENHFDESRFEVFGGNGRSYVWILSKEKYDINYLIPTFKSGQR</sequence>
<dbReference type="AlphaFoldDB" id="A0A9N9E6F1"/>
<keyword evidence="2" id="KW-1185">Reference proteome</keyword>
<accession>A0A9N9E6F1</accession>
<comment type="caution">
    <text evidence="1">The sequence shown here is derived from an EMBL/GenBank/DDBJ whole genome shotgun (WGS) entry which is preliminary data.</text>
</comment>
<dbReference type="SUPFAM" id="SSF46689">
    <property type="entry name" value="Homeodomain-like"/>
    <property type="match status" value="1"/>
</dbReference>
<protein>
    <submittedName>
        <fullName evidence="1">4825_t:CDS:1</fullName>
    </submittedName>
</protein>
<gene>
    <name evidence="1" type="ORF">AGERDE_LOCUS11884</name>
</gene>
<feature type="non-terminal residue" evidence="1">
    <location>
        <position position="162"/>
    </location>
</feature>